<name>A0A1I1CTV6_9PSEU</name>
<gene>
    <name evidence="2" type="ORF">SAMN05216266_13920</name>
</gene>
<organism evidence="2 3">
    <name type="scientific">Amycolatopsis marina</name>
    <dbReference type="NCBI Taxonomy" id="490629"/>
    <lineage>
        <taxon>Bacteria</taxon>
        <taxon>Bacillati</taxon>
        <taxon>Actinomycetota</taxon>
        <taxon>Actinomycetes</taxon>
        <taxon>Pseudonocardiales</taxon>
        <taxon>Pseudonocardiaceae</taxon>
        <taxon>Amycolatopsis</taxon>
    </lineage>
</organism>
<evidence type="ECO:0000313" key="3">
    <source>
        <dbReference type="Proteomes" id="UP000243799"/>
    </source>
</evidence>
<dbReference type="RefSeq" id="WP_091679789.1">
    <property type="nucleotide sequence ID" value="NZ_FOKG01000039.1"/>
</dbReference>
<protein>
    <submittedName>
        <fullName evidence="2">Uncharacterized protein</fullName>
    </submittedName>
</protein>
<evidence type="ECO:0000256" key="1">
    <source>
        <dbReference type="SAM" id="MobiDB-lite"/>
    </source>
</evidence>
<reference evidence="3" key="1">
    <citation type="submission" date="2016-10" db="EMBL/GenBank/DDBJ databases">
        <authorList>
            <person name="Varghese N."/>
            <person name="Submissions S."/>
        </authorList>
    </citation>
    <scope>NUCLEOTIDE SEQUENCE [LARGE SCALE GENOMIC DNA]</scope>
    <source>
        <strain evidence="3">CGMCC 4.3568</strain>
    </source>
</reference>
<dbReference type="Proteomes" id="UP000243799">
    <property type="component" value="Unassembled WGS sequence"/>
</dbReference>
<dbReference type="EMBL" id="FOKG01000039">
    <property type="protein sequence ID" value="SFB64010.1"/>
    <property type="molecule type" value="Genomic_DNA"/>
</dbReference>
<feature type="region of interest" description="Disordered" evidence="1">
    <location>
        <begin position="1"/>
        <end position="26"/>
    </location>
</feature>
<proteinExistence type="predicted"/>
<dbReference type="AlphaFoldDB" id="A0A1I1CTV6"/>
<keyword evidence="3" id="KW-1185">Reference proteome</keyword>
<accession>A0A1I1CTV6</accession>
<sequence>MRTRDQHATPIAPASDEPGPEQRHRAVRAVASAAADAQDCADLLAALGLSPEEGVRQVPAQRVSTG</sequence>
<evidence type="ECO:0000313" key="2">
    <source>
        <dbReference type="EMBL" id="SFB64010.1"/>
    </source>
</evidence>